<accession>A0ABW2YZC4</accession>
<gene>
    <name evidence="2" type="ORF">ACFQZS_16990</name>
</gene>
<keyword evidence="3" id="KW-1185">Reference proteome</keyword>
<dbReference type="SUPFAM" id="SSF51126">
    <property type="entry name" value="Pectin lyase-like"/>
    <property type="match status" value="1"/>
</dbReference>
<name>A0ABW2YZC4_9SPHI</name>
<feature type="chain" id="PRO_5045614921" evidence="1">
    <location>
        <begin position="19"/>
        <end position="418"/>
    </location>
</feature>
<protein>
    <submittedName>
        <fullName evidence="2">Right-handed parallel beta-helix repeat-containing protein</fullName>
    </submittedName>
</protein>
<organism evidence="2 3">
    <name type="scientific">Mucilaginibacter calamicampi</name>
    <dbReference type="NCBI Taxonomy" id="1302352"/>
    <lineage>
        <taxon>Bacteria</taxon>
        <taxon>Pseudomonadati</taxon>
        <taxon>Bacteroidota</taxon>
        <taxon>Sphingobacteriia</taxon>
        <taxon>Sphingobacteriales</taxon>
        <taxon>Sphingobacteriaceae</taxon>
        <taxon>Mucilaginibacter</taxon>
    </lineage>
</organism>
<sequence>MKIGKLFTVLSLATLAFTACEKANIDVDTTPESGSATGEVSGVWTKGSVHEIKGDIIIPQGKTLTIEEGVTVLMDVTAKPEVVIKGRLYSLGTADNPVKFTVSDVYKTDANKFGKLWGGLLASPTCDELVLDHTILEYGGATTSDASTSVKQGLYKATAGENLPALWFSNINGKLIVVNSTIRNFQEDCTYIEGGKSIFANNIFYTTGVSGGEAMNFKSGCIADIAYNLVYSTNTNALKLSNSGDRIPQAYIIAYNNTMVNTGWRRPTAKGGSVWIEASVRTELYNNLFANTRFGVKRDTKKPEDNRSKYSNNWYYGYDQATVNQFQPNSEIVGGVNDVISTVAGANDPKFVNYPLSNSMTSPDFNTTWDFHLQGNSPALTKGITSFTRNHAGGIVVNGITYVSPAPSAFVGAYGAKL</sequence>
<dbReference type="RefSeq" id="WP_377102160.1">
    <property type="nucleotide sequence ID" value="NZ_JBHTHU010000021.1"/>
</dbReference>
<feature type="signal peptide" evidence="1">
    <location>
        <begin position="1"/>
        <end position="18"/>
    </location>
</feature>
<evidence type="ECO:0000256" key="1">
    <source>
        <dbReference type="SAM" id="SignalP"/>
    </source>
</evidence>
<reference evidence="3" key="1">
    <citation type="journal article" date="2019" name="Int. J. Syst. Evol. Microbiol.">
        <title>The Global Catalogue of Microorganisms (GCM) 10K type strain sequencing project: providing services to taxonomists for standard genome sequencing and annotation.</title>
        <authorList>
            <consortium name="The Broad Institute Genomics Platform"/>
            <consortium name="The Broad Institute Genome Sequencing Center for Infectious Disease"/>
            <person name="Wu L."/>
            <person name="Ma J."/>
        </authorList>
    </citation>
    <scope>NUCLEOTIDE SEQUENCE [LARGE SCALE GENOMIC DNA]</scope>
    <source>
        <strain evidence="3">CCUG 63418</strain>
    </source>
</reference>
<dbReference type="PROSITE" id="PS51257">
    <property type="entry name" value="PROKAR_LIPOPROTEIN"/>
    <property type="match status" value="1"/>
</dbReference>
<evidence type="ECO:0000313" key="3">
    <source>
        <dbReference type="Proteomes" id="UP001596958"/>
    </source>
</evidence>
<dbReference type="Proteomes" id="UP001596958">
    <property type="component" value="Unassembled WGS sequence"/>
</dbReference>
<comment type="caution">
    <text evidence="2">The sequence shown here is derived from an EMBL/GenBank/DDBJ whole genome shotgun (WGS) entry which is preliminary data.</text>
</comment>
<dbReference type="InterPro" id="IPR011050">
    <property type="entry name" value="Pectin_lyase_fold/virulence"/>
</dbReference>
<evidence type="ECO:0000313" key="2">
    <source>
        <dbReference type="EMBL" id="MFD0751852.1"/>
    </source>
</evidence>
<dbReference type="EMBL" id="JBHTHU010000021">
    <property type="protein sequence ID" value="MFD0751852.1"/>
    <property type="molecule type" value="Genomic_DNA"/>
</dbReference>
<keyword evidence="1" id="KW-0732">Signal</keyword>
<proteinExistence type="predicted"/>